<dbReference type="Gene3D" id="2.130.10.10">
    <property type="entry name" value="YVTN repeat-like/Quinoprotein amine dehydrogenase"/>
    <property type="match status" value="2"/>
</dbReference>
<dbReference type="Proteomes" id="UP000319383">
    <property type="component" value="Chromosome"/>
</dbReference>
<dbReference type="Pfam" id="PF00400">
    <property type="entry name" value="WD40"/>
    <property type="match status" value="1"/>
</dbReference>
<evidence type="ECO:0000256" key="2">
    <source>
        <dbReference type="ARBA" id="ARBA00022737"/>
    </source>
</evidence>
<dbReference type="InterPro" id="IPR051510">
    <property type="entry name" value="SKI8"/>
</dbReference>
<dbReference type="SUPFAM" id="SSF69322">
    <property type="entry name" value="Tricorn protease domain 2"/>
    <property type="match status" value="1"/>
</dbReference>
<reference evidence="4 5" key="1">
    <citation type="submission" date="2019-02" db="EMBL/GenBank/DDBJ databases">
        <title>Deep-cultivation of Planctomycetes and their phenomic and genomic characterization uncovers novel biology.</title>
        <authorList>
            <person name="Wiegand S."/>
            <person name="Jogler M."/>
            <person name="Boedeker C."/>
            <person name="Pinto D."/>
            <person name="Vollmers J."/>
            <person name="Rivas-Marin E."/>
            <person name="Kohn T."/>
            <person name="Peeters S.H."/>
            <person name="Heuer A."/>
            <person name="Rast P."/>
            <person name="Oberbeckmann S."/>
            <person name="Bunk B."/>
            <person name="Jeske O."/>
            <person name="Meyerdierks A."/>
            <person name="Storesund J.E."/>
            <person name="Kallscheuer N."/>
            <person name="Luecker S."/>
            <person name="Lage O.M."/>
            <person name="Pohl T."/>
            <person name="Merkel B.J."/>
            <person name="Hornburger P."/>
            <person name="Mueller R.-W."/>
            <person name="Bruemmer F."/>
            <person name="Labrenz M."/>
            <person name="Spormann A.M."/>
            <person name="Op den Camp H."/>
            <person name="Overmann J."/>
            <person name="Amann R."/>
            <person name="Jetten M.S.M."/>
            <person name="Mascher T."/>
            <person name="Medema M.H."/>
            <person name="Devos D.P."/>
            <person name="Kaster A.-K."/>
            <person name="Ovreas L."/>
            <person name="Rohde M."/>
            <person name="Galperin M.Y."/>
            <person name="Jogler C."/>
        </authorList>
    </citation>
    <scope>NUCLEOTIDE SEQUENCE [LARGE SCALE GENOMIC DNA]</scope>
    <source>
        <strain evidence="4 5">Mal52</strain>
    </source>
</reference>
<keyword evidence="1" id="KW-0853">WD repeat</keyword>
<dbReference type="PANTHER" id="PTHR44090">
    <property type="entry name" value="WD REPEAT-CONTAINING PROTEIN 61"/>
    <property type="match status" value="1"/>
</dbReference>
<name>A0A517ZXC6_9PLAN</name>
<evidence type="ECO:0000256" key="3">
    <source>
        <dbReference type="SAM" id="SignalP"/>
    </source>
</evidence>
<evidence type="ECO:0000313" key="5">
    <source>
        <dbReference type="Proteomes" id="UP000319383"/>
    </source>
</evidence>
<keyword evidence="3" id="KW-0732">Signal</keyword>
<accession>A0A517ZXC6</accession>
<evidence type="ECO:0000256" key="1">
    <source>
        <dbReference type="ARBA" id="ARBA00022574"/>
    </source>
</evidence>
<dbReference type="PANTHER" id="PTHR44090:SF1">
    <property type="entry name" value="SUPERKILLER COMPLEX PROTEIN 8"/>
    <property type="match status" value="1"/>
</dbReference>
<dbReference type="EMBL" id="CP036276">
    <property type="protein sequence ID" value="QDU47127.1"/>
    <property type="molecule type" value="Genomic_DNA"/>
</dbReference>
<protein>
    <submittedName>
        <fullName evidence="4">WD domain, G-beta repeat</fullName>
    </submittedName>
</protein>
<dbReference type="PROSITE" id="PS51257">
    <property type="entry name" value="PROKAR_LIPOPROTEIN"/>
    <property type="match status" value="1"/>
</dbReference>
<dbReference type="AlphaFoldDB" id="A0A517ZXC6"/>
<proteinExistence type="predicted"/>
<sequence length="370" mass="40268" precursor="true">MKRISYAGLAMALCLATFAGCASQIDMDGAIQDDDGWAIHGSASAGAFAVDSLAFSPDGKKLASTHYPQHPSSWRVSPLFENPPGTVRIWEPKDYGLGRESWVDQASLTIDAMVGYAPLYFTPDGECIHVMGGNEVVRWNIHKLKPERFPIEDPRVISPDGRHVAVRAGNDQVVVKEVETSEKRAELSADGLDMWPIGFVADGRLLAIQVTGVDNSRYLSIYDIASQSEQSRCLLRTTESIQMAHAKTRIATTQFCCGDVISIWDINDGSLYRTFNAGDVVICGIALSPDARLLAACTETPDDQDQGLTMIWDIEAGELIKTIRDDATVKDNDDYWGATAVAFSPDGKTLATGNSEGDVNFYSVPEIHAE</sequence>
<keyword evidence="2" id="KW-0677">Repeat</keyword>
<evidence type="ECO:0000313" key="4">
    <source>
        <dbReference type="EMBL" id="QDU47127.1"/>
    </source>
</evidence>
<feature type="chain" id="PRO_5022242730" evidence="3">
    <location>
        <begin position="20"/>
        <end position="370"/>
    </location>
</feature>
<dbReference type="InterPro" id="IPR015943">
    <property type="entry name" value="WD40/YVTN_repeat-like_dom_sf"/>
</dbReference>
<dbReference type="KEGG" id="sdyn:Mal52_56550"/>
<dbReference type="InterPro" id="IPR001680">
    <property type="entry name" value="WD40_rpt"/>
</dbReference>
<dbReference type="GO" id="GO:0032991">
    <property type="term" value="C:protein-containing complex"/>
    <property type="evidence" value="ECO:0007669"/>
    <property type="project" value="UniProtKB-ARBA"/>
</dbReference>
<keyword evidence="5" id="KW-1185">Reference proteome</keyword>
<feature type="signal peptide" evidence="3">
    <location>
        <begin position="1"/>
        <end position="19"/>
    </location>
</feature>
<dbReference type="RefSeq" id="WP_145379810.1">
    <property type="nucleotide sequence ID" value="NZ_CP036276.1"/>
</dbReference>
<gene>
    <name evidence="4" type="ORF">Mal52_56550</name>
</gene>
<organism evidence="4 5">
    <name type="scientific">Symmachiella dynata</name>
    <dbReference type="NCBI Taxonomy" id="2527995"/>
    <lineage>
        <taxon>Bacteria</taxon>
        <taxon>Pseudomonadati</taxon>
        <taxon>Planctomycetota</taxon>
        <taxon>Planctomycetia</taxon>
        <taxon>Planctomycetales</taxon>
        <taxon>Planctomycetaceae</taxon>
        <taxon>Symmachiella</taxon>
    </lineage>
</organism>